<dbReference type="Proteomes" id="UP000177309">
    <property type="component" value="Unassembled WGS sequence"/>
</dbReference>
<feature type="transmembrane region" description="Helical" evidence="7">
    <location>
        <begin position="127"/>
        <end position="151"/>
    </location>
</feature>
<dbReference type="PROSITE" id="PS00211">
    <property type="entry name" value="ABC_TRANSPORTER_1"/>
    <property type="match status" value="1"/>
</dbReference>
<evidence type="ECO:0000256" key="1">
    <source>
        <dbReference type="ARBA" id="ARBA00004651"/>
    </source>
</evidence>
<organism evidence="10 11">
    <name type="scientific">candidate division WOR-1 bacterium RIFOXYC2_FULL_41_25</name>
    <dbReference type="NCBI Taxonomy" id="1802586"/>
    <lineage>
        <taxon>Bacteria</taxon>
        <taxon>Bacillati</taxon>
        <taxon>Saganbacteria</taxon>
    </lineage>
</organism>
<dbReference type="PROSITE" id="PS50893">
    <property type="entry name" value="ABC_TRANSPORTER_2"/>
    <property type="match status" value="1"/>
</dbReference>
<feature type="transmembrane region" description="Helical" evidence="7">
    <location>
        <begin position="12"/>
        <end position="39"/>
    </location>
</feature>
<gene>
    <name evidence="10" type="ORF">A2462_01605</name>
</gene>
<evidence type="ECO:0000256" key="7">
    <source>
        <dbReference type="SAM" id="Phobius"/>
    </source>
</evidence>
<dbReference type="InterPro" id="IPR039421">
    <property type="entry name" value="Type_1_exporter"/>
</dbReference>
<evidence type="ECO:0008006" key="12">
    <source>
        <dbReference type="Google" id="ProtNLM"/>
    </source>
</evidence>
<keyword evidence="6 7" id="KW-0472">Membrane</keyword>
<dbReference type="SUPFAM" id="SSF52540">
    <property type="entry name" value="P-loop containing nucleoside triphosphate hydrolases"/>
    <property type="match status" value="1"/>
</dbReference>
<sequence length="572" mass="63422">MKLYAKLLKFVSPYIAQLIGVSLCTAAVTGTTLCIAPLAGYVFKVIEEKSILMLNLAALGMIGLFFLKGAFVYGQEYLSAFIVQKVIKNLRINLYEKIQDHSLDFFSQWNTGELISRVMTDIATLQVSLTTVFTTLAPHTLLLIGLMGYIFWLNWKLSLLTLIALPLIVQVIRIFAKEIRDISEGIQQKNADITSHLHETISQIRTVKAFTMENKEKAKFASESEKNFTLTMRAMQILATQSPVVALLQTIAVVAIVWYGGMEIINGHLTLPQLISFATALAIMTDPGSTLSRSYSVIQQGMASTKRIFEVADIQPSIQDAQDAVELPRVQGNVEYKNISFAYENKMVLENINLAVQPGEVIALVGRTGSGKSTLMSLLLRFYDPATGTISVDGKNIKKVKIESLRRQMAVVPQEVALFTGSIKDNIAYGKTNATDEEIITAATLANAHLFINKMPQKYDSEVGERGSSLSGGERQRIAIARAILRDPRILILDEATSSLDAETESLIRDALDKLMKGRTSFIVAHRLYTVEHANRIVVIDEGKIAEVGTHQELIQKGGLYKHLYEIQFKNK</sequence>
<evidence type="ECO:0000259" key="8">
    <source>
        <dbReference type="PROSITE" id="PS50893"/>
    </source>
</evidence>
<dbReference type="Gene3D" id="1.20.1560.10">
    <property type="entry name" value="ABC transporter type 1, transmembrane domain"/>
    <property type="match status" value="1"/>
</dbReference>
<evidence type="ECO:0000259" key="9">
    <source>
        <dbReference type="PROSITE" id="PS50929"/>
    </source>
</evidence>
<dbReference type="Pfam" id="PF00664">
    <property type="entry name" value="ABC_membrane"/>
    <property type="match status" value="1"/>
</dbReference>
<dbReference type="InterPro" id="IPR027417">
    <property type="entry name" value="P-loop_NTPase"/>
</dbReference>
<feature type="domain" description="ABC transporter" evidence="8">
    <location>
        <begin position="334"/>
        <end position="567"/>
    </location>
</feature>
<dbReference type="InterPro" id="IPR017871">
    <property type="entry name" value="ABC_transporter-like_CS"/>
</dbReference>
<evidence type="ECO:0000256" key="4">
    <source>
        <dbReference type="ARBA" id="ARBA00022840"/>
    </source>
</evidence>
<reference evidence="10 11" key="1">
    <citation type="journal article" date="2016" name="Nat. Commun.">
        <title>Thousands of microbial genomes shed light on interconnected biogeochemical processes in an aquifer system.</title>
        <authorList>
            <person name="Anantharaman K."/>
            <person name="Brown C.T."/>
            <person name="Hug L.A."/>
            <person name="Sharon I."/>
            <person name="Castelle C.J."/>
            <person name="Probst A.J."/>
            <person name="Thomas B.C."/>
            <person name="Singh A."/>
            <person name="Wilkins M.J."/>
            <person name="Karaoz U."/>
            <person name="Brodie E.L."/>
            <person name="Williams K.H."/>
            <person name="Hubbard S.S."/>
            <person name="Banfield J.F."/>
        </authorList>
    </citation>
    <scope>NUCLEOTIDE SEQUENCE [LARGE SCALE GENOMIC DNA]</scope>
</reference>
<comment type="caution">
    <text evidence="10">The sequence shown here is derived from an EMBL/GenBank/DDBJ whole genome shotgun (WGS) entry which is preliminary data.</text>
</comment>
<dbReference type="PANTHER" id="PTHR43394">
    <property type="entry name" value="ATP-DEPENDENT PERMEASE MDL1, MITOCHONDRIAL"/>
    <property type="match status" value="1"/>
</dbReference>
<feature type="transmembrane region" description="Helical" evidence="7">
    <location>
        <begin position="157"/>
        <end position="176"/>
    </location>
</feature>
<feature type="transmembrane region" description="Helical" evidence="7">
    <location>
        <begin position="237"/>
        <end position="259"/>
    </location>
</feature>
<dbReference type="InterPro" id="IPR036640">
    <property type="entry name" value="ABC1_TM_sf"/>
</dbReference>
<dbReference type="SUPFAM" id="SSF90123">
    <property type="entry name" value="ABC transporter transmembrane region"/>
    <property type="match status" value="1"/>
</dbReference>
<name>A0A1F4TMT6_UNCSA</name>
<dbReference type="CDD" id="cd18552">
    <property type="entry name" value="ABC_6TM_MsbA_like"/>
    <property type="match status" value="1"/>
</dbReference>
<evidence type="ECO:0000256" key="3">
    <source>
        <dbReference type="ARBA" id="ARBA00022741"/>
    </source>
</evidence>
<dbReference type="PROSITE" id="PS50929">
    <property type="entry name" value="ABC_TM1F"/>
    <property type="match status" value="1"/>
</dbReference>
<comment type="subcellular location">
    <subcellularLocation>
        <location evidence="1">Cell membrane</location>
        <topology evidence="1">Multi-pass membrane protein</topology>
    </subcellularLocation>
</comment>
<dbReference type="SMART" id="SM00382">
    <property type="entry name" value="AAA"/>
    <property type="match status" value="1"/>
</dbReference>
<keyword evidence="5 7" id="KW-1133">Transmembrane helix</keyword>
<dbReference type="InterPro" id="IPR011527">
    <property type="entry name" value="ABC1_TM_dom"/>
</dbReference>
<evidence type="ECO:0000313" key="11">
    <source>
        <dbReference type="Proteomes" id="UP000177309"/>
    </source>
</evidence>
<evidence type="ECO:0000256" key="2">
    <source>
        <dbReference type="ARBA" id="ARBA00022692"/>
    </source>
</evidence>
<dbReference type="EMBL" id="MEUI01000024">
    <property type="protein sequence ID" value="OGC34035.1"/>
    <property type="molecule type" value="Genomic_DNA"/>
</dbReference>
<dbReference type="InterPro" id="IPR003439">
    <property type="entry name" value="ABC_transporter-like_ATP-bd"/>
</dbReference>
<dbReference type="GO" id="GO:0005886">
    <property type="term" value="C:plasma membrane"/>
    <property type="evidence" value="ECO:0007669"/>
    <property type="project" value="UniProtKB-SubCell"/>
</dbReference>
<dbReference type="InterPro" id="IPR003593">
    <property type="entry name" value="AAA+_ATPase"/>
</dbReference>
<keyword evidence="3" id="KW-0547">Nucleotide-binding</keyword>
<dbReference type="GO" id="GO:0016887">
    <property type="term" value="F:ATP hydrolysis activity"/>
    <property type="evidence" value="ECO:0007669"/>
    <property type="project" value="InterPro"/>
</dbReference>
<accession>A0A1F4TMT6</accession>
<dbReference type="FunFam" id="3.40.50.300:FF:000218">
    <property type="entry name" value="Multidrug ABC transporter ATP-binding protein"/>
    <property type="match status" value="1"/>
</dbReference>
<dbReference type="GO" id="GO:0005524">
    <property type="term" value="F:ATP binding"/>
    <property type="evidence" value="ECO:0007669"/>
    <property type="project" value="UniProtKB-KW"/>
</dbReference>
<proteinExistence type="predicted"/>
<feature type="transmembrane region" description="Helical" evidence="7">
    <location>
        <begin position="51"/>
        <end position="73"/>
    </location>
</feature>
<evidence type="ECO:0000313" key="10">
    <source>
        <dbReference type="EMBL" id="OGC34035.1"/>
    </source>
</evidence>
<dbReference type="PANTHER" id="PTHR43394:SF1">
    <property type="entry name" value="ATP-BINDING CASSETTE SUB-FAMILY B MEMBER 10, MITOCHONDRIAL"/>
    <property type="match status" value="1"/>
</dbReference>
<evidence type="ECO:0000256" key="6">
    <source>
        <dbReference type="ARBA" id="ARBA00023136"/>
    </source>
</evidence>
<protein>
    <recommendedName>
        <fullName evidence="12">ABC transporter ATP-binding protein</fullName>
    </recommendedName>
</protein>
<evidence type="ECO:0000256" key="5">
    <source>
        <dbReference type="ARBA" id="ARBA00022989"/>
    </source>
</evidence>
<dbReference type="AlphaFoldDB" id="A0A1F4TMT6"/>
<keyword evidence="4" id="KW-0067">ATP-binding</keyword>
<feature type="domain" description="ABC transmembrane type-1" evidence="9">
    <location>
        <begin position="19"/>
        <end position="300"/>
    </location>
</feature>
<dbReference type="Pfam" id="PF00005">
    <property type="entry name" value="ABC_tran"/>
    <property type="match status" value="1"/>
</dbReference>
<keyword evidence="2 7" id="KW-0812">Transmembrane</keyword>
<dbReference type="GO" id="GO:0015421">
    <property type="term" value="F:ABC-type oligopeptide transporter activity"/>
    <property type="evidence" value="ECO:0007669"/>
    <property type="project" value="TreeGrafter"/>
</dbReference>
<dbReference type="Gene3D" id="3.40.50.300">
    <property type="entry name" value="P-loop containing nucleotide triphosphate hydrolases"/>
    <property type="match status" value="1"/>
</dbReference>